<evidence type="ECO:0000313" key="2">
    <source>
        <dbReference type="EMBL" id="SNT65292.1"/>
    </source>
</evidence>
<reference evidence="2 3" key="1">
    <citation type="submission" date="2017-06" db="EMBL/GenBank/DDBJ databases">
        <authorList>
            <person name="Kim H.J."/>
            <person name="Triplett B.A."/>
        </authorList>
    </citation>
    <scope>NUCLEOTIDE SEQUENCE [LARGE SCALE GENOMIC DNA]</scope>
    <source>
        <strain evidence="2 3">CGMCC 4.5593</strain>
    </source>
</reference>
<feature type="region of interest" description="Disordered" evidence="1">
    <location>
        <begin position="80"/>
        <end position="104"/>
    </location>
</feature>
<accession>A0A239PE70</accession>
<evidence type="ECO:0000256" key="1">
    <source>
        <dbReference type="SAM" id="MobiDB-lite"/>
    </source>
</evidence>
<proteinExistence type="predicted"/>
<gene>
    <name evidence="2" type="ORF">SAMN05421812_12160</name>
</gene>
<sequence length="104" mass="11683">MTKWEYALLVRRRMARVDAAGWEVTFHWYGPDGSMLDVSPFGETALAHLNRAGEQGWELVSVSENPSLEGTSELHRYHLKRTAPVPAPRARLGGGSRGVRRPRD</sequence>
<dbReference type="OrthoDB" id="9181599at2"/>
<dbReference type="EMBL" id="FZPH01000021">
    <property type="protein sequence ID" value="SNT65292.1"/>
    <property type="molecule type" value="Genomic_DNA"/>
</dbReference>
<evidence type="ECO:0008006" key="4">
    <source>
        <dbReference type="Google" id="ProtNLM"/>
    </source>
</evidence>
<evidence type="ECO:0000313" key="3">
    <source>
        <dbReference type="Proteomes" id="UP000198362"/>
    </source>
</evidence>
<dbReference type="Proteomes" id="UP000198362">
    <property type="component" value="Unassembled WGS sequence"/>
</dbReference>
<keyword evidence="3" id="KW-1185">Reference proteome</keyword>
<dbReference type="AlphaFoldDB" id="A0A239PE70"/>
<organism evidence="2 3">
    <name type="scientific">Asanoa hainanensis</name>
    <dbReference type="NCBI Taxonomy" id="560556"/>
    <lineage>
        <taxon>Bacteria</taxon>
        <taxon>Bacillati</taxon>
        <taxon>Actinomycetota</taxon>
        <taxon>Actinomycetes</taxon>
        <taxon>Micromonosporales</taxon>
        <taxon>Micromonosporaceae</taxon>
        <taxon>Asanoa</taxon>
    </lineage>
</organism>
<protein>
    <recommendedName>
        <fullName evidence="4">DUF4177 domain-containing protein</fullName>
    </recommendedName>
</protein>
<name>A0A239PE70_9ACTN</name>